<evidence type="ECO:0000313" key="2">
    <source>
        <dbReference type="Proteomes" id="UP000179807"/>
    </source>
</evidence>
<dbReference type="VEuPathDB" id="TrichDB:TRFO_25175"/>
<proteinExistence type="predicted"/>
<name>A0A1J4K5I2_9EUKA</name>
<comment type="caution">
    <text evidence="1">The sequence shown here is derived from an EMBL/GenBank/DDBJ whole genome shotgun (WGS) entry which is preliminary data.</text>
</comment>
<dbReference type="RefSeq" id="XP_068359849.1">
    <property type="nucleotide sequence ID" value="XM_068504189.1"/>
</dbReference>
<reference evidence="1" key="1">
    <citation type="submission" date="2016-10" db="EMBL/GenBank/DDBJ databases">
        <authorList>
            <person name="Benchimol M."/>
            <person name="Almeida L.G."/>
            <person name="Vasconcelos A.T."/>
            <person name="Perreira-Neves A."/>
            <person name="Rosa I.A."/>
            <person name="Tasca T."/>
            <person name="Bogo M.R."/>
            <person name="de Souza W."/>
        </authorList>
    </citation>
    <scope>NUCLEOTIDE SEQUENCE [LARGE SCALE GENOMIC DNA]</scope>
    <source>
        <strain evidence="1">K</strain>
    </source>
</reference>
<sequence>MANRPGIRSASIAHLEAPFVATHWMIAWSSAHVHDPRMMFGSTTLRQCERTCLLVLFGKCVAISSQSSVFETRDDKSESSSGVHWVLLAFRVRFLFRVGARGIDPGISSMS</sequence>
<dbReference type="Proteomes" id="UP000179807">
    <property type="component" value="Unassembled WGS sequence"/>
</dbReference>
<protein>
    <submittedName>
        <fullName evidence="1">Uncharacterized protein</fullName>
    </submittedName>
</protein>
<gene>
    <name evidence="1" type="ORF">TRFO_25175</name>
</gene>
<organism evidence="1 2">
    <name type="scientific">Tritrichomonas foetus</name>
    <dbReference type="NCBI Taxonomy" id="1144522"/>
    <lineage>
        <taxon>Eukaryota</taxon>
        <taxon>Metamonada</taxon>
        <taxon>Parabasalia</taxon>
        <taxon>Tritrichomonadida</taxon>
        <taxon>Tritrichomonadidae</taxon>
        <taxon>Tritrichomonas</taxon>
    </lineage>
</organism>
<accession>A0A1J4K5I2</accession>
<dbReference type="EMBL" id="MLAK01000717">
    <property type="protein sequence ID" value="OHT06713.1"/>
    <property type="molecule type" value="Genomic_DNA"/>
</dbReference>
<dbReference type="AlphaFoldDB" id="A0A1J4K5I2"/>
<keyword evidence="2" id="KW-1185">Reference proteome</keyword>
<evidence type="ECO:0000313" key="1">
    <source>
        <dbReference type="EMBL" id="OHT06713.1"/>
    </source>
</evidence>
<dbReference type="GeneID" id="94838893"/>